<organism evidence="1 2">
    <name type="scientific">Gimesia panareensis</name>
    <dbReference type="NCBI Taxonomy" id="2527978"/>
    <lineage>
        <taxon>Bacteria</taxon>
        <taxon>Pseudomonadati</taxon>
        <taxon>Planctomycetota</taxon>
        <taxon>Planctomycetia</taxon>
        <taxon>Planctomycetales</taxon>
        <taxon>Planctomycetaceae</taxon>
        <taxon>Gimesia</taxon>
    </lineage>
</organism>
<sequence>MLLTMPSGIKTKGKQLMKPKAFIASSVEGLRYAYAIQENLEYDAEYTVWSQGVFTPSAYPIDDLLDELNQSDFGIFVFSPDDVVTMRKEESKAIRDNVVLEIGLFIGRLGRKRNFMLQPNDVNDLHIPTDLTGLTPIKFDRNRSDANIVAGMGVACNKIREALLKLGSLSETVEKVVSELDPKCVQFMASYGQHEFFSAPRTEEVTSALIHSFDQAVQRLISLKILRFELSGDGAKYAYHWTELGKMVLEKYSFDTPPAEDVTTEASEIADKNDLGLSKEAEHILAEAVRDKNGTLMMVGTMHGLVVQTNGRNFTEGADRKTEAFWKAAVEELYKHAFLEDRAGKHEVFQVTANGFKAGELLSLPKDNQTSQSEEEQAD</sequence>
<dbReference type="Proteomes" id="UP000320839">
    <property type="component" value="Chromosome"/>
</dbReference>
<dbReference type="EMBL" id="CP036317">
    <property type="protein sequence ID" value="QDV19070.1"/>
    <property type="molecule type" value="Genomic_DNA"/>
</dbReference>
<dbReference type="Pfam" id="PF10137">
    <property type="entry name" value="CAP12-PCTIR_TIR"/>
    <property type="match status" value="1"/>
</dbReference>
<name>A0A518A8Y8_9PLAN</name>
<evidence type="ECO:0000313" key="2">
    <source>
        <dbReference type="Proteomes" id="UP000320839"/>
    </source>
</evidence>
<reference evidence="1 2" key="1">
    <citation type="submission" date="2019-02" db="EMBL/GenBank/DDBJ databases">
        <title>Deep-cultivation of Planctomycetes and their phenomic and genomic characterization uncovers novel biology.</title>
        <authorList>
            <person name="Wiegand S."/>
            <person name="Jogler M."/>
            <person name="Boedeker C."/>
            <person name="Pinto D."/>
            <person name="Vollmers J."/>
            <person name="Rivas-Marin E."/>
            <person name="Kohn T."/>
            <person name="Peeters S.H."/>
            <person name="Heuer A."/>
            <person name="Rast P."/>
            <person name="Oberbeckmann S."/>
            <person name="Bunk B."/>
            <person name="Jeske O."/>
            <person name="Meyerdierks A."/>
            <person name="Storesund J.E."/>
            <person name="Kallscheuer N."/>
            <person name="Luecker S."/>
            <person name="Lage O.M."/>
            <person name="Pohl T."/>
            <person name="Merkel B.J."/>
            <person name="Hornburger P."/>
            <person name="Mueller R.-W."/>
            <person name="Bruemmer F."/>
            <person name="Labrenz M."/>
            <person name="Spormann A.M."/>
            <person name="Op den Camp H."/>
            <person name="Overmann J."/>
            <person name="Amann R."/>
            <person name="Jetten M.S.M."/>
            <person name="Mascher T."/>
            <person name="Medema M.H."/>
            <person name="Devos D.P."/>
            <person name="Kaster A.-K."/>
            <person name="Ovreas L."/>
            <person name="Rohde M."/>
            <person name="Galperin M.Y."/>
            <person name="Jogler C."/>
        </authorList>
    </citation>
    <scope>NUCLEOTIDE SEQUENCE [LARGE SCALE GENOMIC DNA]</scope>
    <source>
        <strain evidence="1 2">Pan153</strain>
    </source>
</reference>
<gene>
    <name evidence="1" type="ORF">Pan153_37330</name>
</gene>
<proteinExistence type="predicted"/>
<dbReference type="InterPro" id="IPR019302">
    <property type="entry name" value="CAP12/PCTIR_TIR_dom"/>
</dbReference>
<protein>
    <submittedName>
        <fullName evidence="1">Putative nucleotide-binding protein containing TIR-like domain protein</fullName>
    </submittedName>
</protein>
<dbReference type="AlphaFoldDB" id="A0A518A8Y8"/>
<accession>A0A518FRZ2</accession>
<dbReference type="GO" id="GO:0050135">
    <property type="term" value="F:NADP+ nucleosidase activity"/>
    <property type="evidence" value="ECO:0007669"/>
    <property type="project" value="InterPro"/>
</dbReference>
<evidence type="ECO:0000313" key="1">
    <source>
        <dbReference type="EMBL" id="QDV19070.1"/>
    </source>
</evidence>
<accession>A0A518A8Y8</accession>